<evidence type="ECO:0000313" key="3">
    <source>
        <dbReference type="Proteomes" id="UP000317171"/>
    </source>
</evidence>
<accession>A0A517RID4</accession>
<dbReference type="RefSeq" id="WP_145218483.1">
    <property type="nucleotide sequence ID" value="NZ_CP036269.1"/>
</dbReference>
<dbReference type="KEGG" id="gaz:Pan241w_37480"/>
<name>A0A517RID4_9PLAN</name>
<feature type="transmembrane region" description="Helical" evidence="1">
    <location>
        <begin position="26"/>
        <end position="43"/>
    </location>
</feature>
<dbReference type="SUPFAM" id="SSF52047">
    <property type="entry name" value="RNI-like"/>
    <property type="match status" value="1"/>
</dbReference>
<dbReference type="GO" id="GO:0019005">
    <property type="term" value="C:SCF ubiquitin ligase complex"/>
    <property type="evidence" value="ECO:0007669"/>
    <property type="project" value="TreeGrafter"/>
</dbReference>
<evidence type="ECO:0000313" key="2">
    <source>
        <dbReference type="EMBL" id="QDT43646.1"/>
    </source>
</evidence>
<evidence type="ECO:0000256" key="1">
    <source>
        <dbReference type="SAM" id="Phobius"/>
    </source>
</evidence>
<dbReference type="InterPro" id="IPR032675">
    <property type="entry name" value="LRR_dom_sf"/>
</dbReference>
<keyword evidence="3" id="KW-1185">Reference proteome</keyword>
<dbReference type="EMBL" id="CP036269">
    <property type="protein sequence ID" value="QDT43646.1"/>
    <property type="molecule type" value="Genomic_DNA"/>
</dbReference>
<protein>
    <submittedName>
        <fullName evidence="2">Leucine Rich repeats (2 copies)</fullName>
    </submittedName>
</protein>
<dbReference type="InterPro" id="IPR001611">
    <property type="entry name" value="Leu-rich_rpt"/>
</dbReference>
<organism evidence="2 3">
    <name type="scientific">Gimesia alba</name>
    <dbReference type="NCBI Taxonomy" id="2527973"/>
    <lineage>
        <taxon>Bacteria</taxon>
        <taxon>Pseudomonadati</taxon>
        <taxon>Planctomycetota</taxon>
        <taxon>Planctomycetia</taxon>
        <taxon>Planctomycetales</taxon>
        <taxon>Planctomycetaceae</taxon>
        <taxon>Gimesia</taxon>
    </lineage>
</organism>
<reference evidence="2 3" key="1">
    <citation type="submission" date="2019-02" db="EMBL/GenBank/DDBJ databases">
        <title>Deep-cultivation of Planctomycetes and their phenomic and genomic characterization uncovers novel biology.</title>
        <authorList>
            <person name="Wiegand S."/>
            <person name="Jogler M."/>
            <person name="Boedeker C."/>
            <person name="Pinto D."/>
            <person name="Vollmers J."/>
            <person name="Rivas-Marin E."/>
            <person name="Kohn T."/>
            <person name="Peeters S.H."/>
            <person name="Heuer A."/>
            <person name="Rast P."/>
            <person name="Oberbeckmann S."/>
            <person name="Bunk B."/>
            <person name="Jeske O."/>
            <person name="Meyerdierks A."/>
            <person name="Storesund J.E."/>
            <person name="Kallscheuer N."/>
            <person name="Luecker S."/>
            <person name="Lage O.M."/>
            <person name="Pohl T."/>
            <person name="Merkel B.J."/>
            <person name="Hornburger P."/>
            <person name="Mueller R.-W."/>
            <person name="Bruemmer F."/>
            <person name="Labrenz M."/>
            <person name="Spormann A.M."/>
            <person name="Op den Camp H."/>
            <person name="Overmann J."/>
            <person name="Amann R."/>
            <person name="Jetten M.S.M."/>
            <person name="Mascher T."/>
            <person name="Medema M.H."/>
            <person name="Devos D.P."/>
            <person name="Kaster A.-K."/>
            <person name="Ovreas L."/>
            <person name="Rohde M."/>
            <person name="Galperin M.Y."/>
            <person name="Jogler C."/>
        </authorList>
    </citation>
    <scope>NUCLEOTIDE SEQUENCE [LARGE SCALE GENOMIC DNA]</scope>
    <source>
        <strain evidence="2 3">Pan241w</strain>
    </source>
</reference>
<dbReference type="PANTHER" id="PTHR13318">
    <property type="entry name" value="PARTNER OF PAIRED, ISOFORM B-RELATED"/>
    <property type="match status" value="1"/>
</dbReference>
<proteinExistence type="predicted"/>
<dbReference type="Pfam" id="PF13516">
    <property type="entry name" value="LRR_6"/>
    <property type="match status" value="1"/>
</dbReference>
<gene>
    <name evidence="2" type="ORF">Pan241w_37480</name>
</gene>
<keyword evidence="1" id="KW-1133">Transmembrane helix</keyword>
<keyword evidence="1" id="KW-0472">Membrane</keyword>
<dbReference type="GO" id="GO:0031146">
    <property type="term" value="P:SCF-dependent proteasomal ubiquitin-dependent protein catabolic process"/>
    <property type="evidence" value="ECO:0007669"/>
    <property type="project" value="TreeGrafter"/>
</dbReference>
<dbReference type="AlphaFoldDB" id="A0A517RID4"/>
<sequence>MTFNQSVTPSEAITAPPSHTAHRKRIVAAVAGFSALAVLVVYCSRTRNDQIYITQLENLGAIIGYEDTLKRVRNFTPRSARRYLPTGPHGVVTGVGFFGPRPTDADLLLPLSHLPNLRQIQLSNTLISDEILKPICRLQSLFLLQLESTKISDNGVKQLSTNRSITHLFLDNTPITDTAVIHLAKMGQLDSLSLSNTSVTDESVEHLLAMPHLRILDVTGTQITSAGINRLKAKGTIELCTGLSSR</sequence>
<dbReference type="Gene3D" id="3.80.10.10">
    <property type="entry name" value="Ribonuclease Inhibitor"/>
    <property type="match status" value="1"/>
</dbReference>
<keyword evidence="1" id="KW-0812">Transmembrane</keyword>
<dbReference type="Proteomes" id="UP000317171">
    <property type="component" value="Chromosome"/>
</dbReference>